<evidence type="ECO:0000259" key="5">
    <source>
        <dbReference type="Pfam" id="PF07971"/>
    </source>
</evidence>
<evidence type="ECO:0000259" key="7">
    <source>
        <dbReference type="Pfam" id="PF17678"/>
    </source>
</evidence>
<accession>A0ABV5EHW7</accession>
<dbReference type="Pfam" id="PF17678">
    <property type="entry name" value="Glyco_hydro_92N"/>
    <property type="match status" value="1"/>
</dbReference>
<dbReference type="Gene3D" id="3.30.2080.10">
    <property type="entry name" value="GH92 mannosidase domain"/>
    <property type="match status" value="1"/>
</dbReference>
<keyword evidence="1 3" id="KW-0732">Signal</keyword>
<sequence length="1440" mass="155873">MWTPTGHTRGRRRPAAPSRSPLRRRVTAATLALSALAIAPAPAQGAGASSDIGAFQAVDQFIGTQLDTSQNKGNSAYGNTWPGATVPFGMVQSSPTTYRTGDGDQKGGYEYTADRLRGFGMTRLSGTGCEGRFSGFDFPVLPYTGALTDGALPTSPGSDIKDYYLGFDHAKEKAEPGYYSVGLDNDVNVRLTATTRTAVSSFDFPDKGSSTLILDTAGSNNRVFGSEVTVQGDTVQGWVEAASVCDEGGRYRAHFSATFDKPIRSHGTWEGGTVKPGASTARGADAKHGIGTYLVFDRGAKVTAKVGLSYVSTANAAQNAAHETGGRDFDDVRRAAKRTWQDALRTIRTEGGTRDERTKFYTALYHALLHPNVFDDVSGEYQGYDGKVHKVAKGRHHYVTYAGWDTYRSQAQLVALLFPKVGSDINQSLVDMVAQTGKWPNWPHLNQPQQKMSGDSLQSVLASIDAFGSTAYDRRAALESMKDTQKLPADGTLRRHAYQYTSVGFIENRKGDSATSKTLEYAVDDFGIAQLARRLGDDATYDRFMARAQNWQNVFDVQSQHIRPRDRGGFDRGFNLGERGDQFEQATGYQYGWMVPQNLGTLIEKRGGVKAATAALDEHLSALDAGVYNTRGAYLSNQPSFGAPYVHHWLRQPHRTTDVLRRAASEMYGTTPTGLPGNDDLGSLSAWYVWANVGLYPAVYGTANLLVSGPAFDKVVIDGAGGDRRIEISARGAGSKPYIKGMTVDGKSVTRSWLPERFAREGGEIRLTMSSAPGTWGTRPTDVPPSYTDGTDARNNVGVTPNGAGNTGSLDLSDNSLSRERLAEAGAAPGARLPLGDTGIRFTWPDTEPGEPDNWIPHGQRIDMGGARATGISFLGLATNGPSSGTAVVEYTDGSTQEVGVQLTDWTPGTNYQFGNQPLVTATGRNRADGGTDTVQTKVFGTVPRLLDPDKRVAAVVLPQGTDRGVMHIFDVALTTKPDLDVPDTTPERVVLTPTGTPHVSQAVTWRTGASVTVGEARVRVAGTEKWRTVTARGNEELVSAGVPTRTHSAVLTGLRPGTAYEYQVGTGRWLSPVHTFTTAEQPGEDFTFLYFGDAQNDLSSRWAPVVKQAYERYPDAVGSVNAGDLVNSSGNDSEWRDWFGAMDGYRQTTNVIAAPGNHEYSGDTFLRTWKSTFEFPDNGPRAAAGQGDTPADRQRAAYEAHMAEALTETAYYTDYQGVRFITLNASTGDARALMTPAHLPACSKDCPDPEKLWLDLQARWLDEVLADNPNKWAVAVFHQPVFSAAEGRDEKPVRDAWLPVFQRNDIDLVLMGHDHVYSRGHVNDDATATPGVTTGPVYTVTVSGPKYYELAPESDSVWKRNGATEVVRAGHTSTFQGIKVTDDQLRYEAVVAAKWDDRSTTEKEVGEVLDAFTITKYDDGTKYVTEDGVPVPPHTATGP</sequence>
<dbReference type="InterPro" id="IPR008963">
    <property type="entry name" value="Purple_acid_Pase-like_N"/>
</dbReference>
<protein>
    <submittedName>
        <fullName evidence="8">GH92 family glycosyl hydrolase</fullName>
        <ecNumber evidence="8">3.2.1.-</ecNumber>
    </submittedName>
</protein>
<feature type="region of interest" description="Disordered" evidence="2">
    <location>
        <begin position="787"/>
        <end position="811"/>
    </location>
</feature>
<evidence type="ECO:0000259" key="6">
    <source>
        <dbReference type="Pfam" id="PF16656"/>
    </source>
</evidence>
<dbReference type="EC" id="3.2.1.-" evidence="8"/>
<dbReference type="SUPFAM" id="SSF56300">
    <property type="entry name" value="Metallo-dependent phosphatases"/>
    <property type="match status" value="1"/>
</dbReference>
<name>A0ABV5EHW7_9ACTN</name>
<dbReference type="Pfam" id="PF00149">
    <property type="entry name" value="Metallophos"/>
    <property type="match status" value="1"/>
</dbReference>
<evidence type="ECO:0000259" key="4">
    <source>
        <dbReference type="Pfam" id="PF00149"/>
    </source>
</evidence>
<feature type="domain" description="Glycosyl hydrolase family 92" evidence="5">
    <location>
        <begin position="315"/>
        <end position="770"/>
    </location>
</feature>
<dbReference type="Gene3D" id="2.70.98.10">
    <property type="match status" value="1"/>
</dbReference>
<dbReference type="InterPro" id="IPR008928">
    <property type="entry name" value="6-hairpin_glycosidase_sf"/>
</dbReference>
<dbReference type="SUPFAM" id="SSF48208">
    <property type="entry name" value="Six-hairpin glycosidases"/>
    <property type="match status" value="1"/>
</dbReference>
<feature type="signal peptide" evidence="3">
    <location>
        <begin position="1"/>
        <end position="43"/>
    </location>
</feature>
<keyword evidence="9" id="KW-1185">Reference proteome</keyword>
<dbReference type="Pfam" id="PF16656">
    <property type="entry name" value="Pur_ac_phosph_N"/>
    <property type="match status" value="1"/>
</dbReference>
<dbReference type="InterPro" id="IPR015914">
    <property type="entry name" value="PAPs_N"/>
</dbReference>
<dbReference type="Proteomes" id="UP001585080">
    <property type="component" value="Unassembled WGS sequence"/>
</dbReference>
<proteinExistence type="predicted"/>
<dbReference type="InterPro" id="IPR014718">
    <property type="entry name" value="GH-type_carb-bd"/>
</dbReference>
<reference evidence="8 9" key="1">
    <citation type="submission" date="2024-01" db="EMBL/GenBank/DDBJ databases">
        <title>Genome mining of biosynthetic gene clusters to explore secondary metabolites of Streptomyces sp.</title>
        <authorList>
            <person name="Baig A."/>
            <person name="Ajitkumar Shintre N."/>
            <person name="Kumar H."/>
            <person name="Anbarasu A."/>
            <person name="Ramaiah S."/>
        </authorList>
    </citation>
    <scope>NUCLEOTIDE SEQUENCE [LARGE SCALE GENOMIC DNA]</scope>
    <source>
        <strain evidence="8 9">A57</strain>
    </source>
</reference>
<dbReference type="InterPro" id="IPR050883">
    <property type="entry name" value="PNGase"/>
</dbReference>
<dbReference type="PANTHER" id="PTHR12143">
    <property type="entry name" value="PEPTIDE N-GLYCANASE PNGASE -RELATED"/>
    <property type="match status" value="1"/>
</dbReference>
<dbReference type="InterPro" id="IPR041371">
    <property type="entry name" value="GH92_N"/>
</dbReference>
<dbReference type="Gene3D" id="1.20.1610.10">
    <property type="entry name" value="alpha-1,2-mannosidases domains"/>
    <property type="match status" value="1"/>
</dbReference>
<keyword evidence="8" id="KW-0326">Glycosidase</keyword>
<dbReference type="PANTHER" id="PTHR12143:SF39">
    <property type="entry name" value="SECRETED PROTEIN"/>
    <property type="match status" value="1"/>
</dbReference>
<feature type="domain" description="Glycosyl hydrolase family 92 N-terminal" evidence="7">
    <location>
        <begin position="58"/>
        <end position="309"/>
    </location>
</feature>
<dbReference type="Pfam" id="PF07971">
    <property type="entry name" value="Glyco_hydro_92"/>
    <property type="match status" value="1"/>
</dbReference>
<evidence type="ECO:0000313" key="8">
    <source>
        <dbReference type="EMBL" id="MFB8776450.1"/>
    </source>
</evidence>
<feature type="region of interest" description="Disordered" evidence="2">
    <location>
        <begin position="1"/>
        <end position="24"/>
    </location>
</feature>
<evidence type="ECO:0000256" key="2">
    <source>
        <dbReference type="SAM" id="MobiDB-lite"/>
    </source>
</evidence>
<dbReference type="InterPro" id="IPR029052">
    <property type="entry name" value="Metallo-depent_PP-like"/>
</dbReference>
<evidence type="ECO:0000313" key="9">
    <source>
        <dbReference type="Proteomes" id="UP001585080"/>
    </source>
</evidence>
<dbReference type="RefSeq" id="WP_376734993.1">
    <property type="nucleotide sequence ID" value="NZ_JAYMRP010000031.1"/>
</dbReference>
<dbReference type="GO" id="GO:0016798">
    <property type="term" value="F:hydrolase activity, acting on glycosyl bonds"/>
    <property type="evidence" value="ECO:0007669"/>
    <property type="project" value="UniProtKB-KW"/>
</dbReference>
<dbReference type="Gene3D" id="1.20.1050.60">
    <property type="entry name" value="alpha-1,2-mannosidase"/>
    <property type="match status" value="1"/>
</dbReference>
<dbReference type="InterPro" id="IPR004843">
    <property type="entry name" value="Calcineurin-like_PHP"/>
</dbReference>
<evidence type="ECO:0000256" key="1">
    <source>
        <dbReference type="ARBA" id="ARBA00022729"/>
    </source>
</evidence>
<dbReference type="Gene3D" id="3.60.21.10">
    <property type="match status" value="1"/>
</dbReference>
<dbReference type="NCBIfam" id="TIGR01180">
    <property type="entry name" value="aman2_put"/>
    <property type="match status" value="1"/>
</dbReference>
<comment type="caution">
    <text evidence="8">The sequence shown here is derived from an EMBL/GenBank/DDBJ whole genome shotgun (WGS) entry which is preliminary data.</text>
</comment>
<dbReference type="CDD" id="cd00063">
    <property type="entry name" value="FN3"/>
    <property type="match status" value="1"/>
</dbReference>
<evidence type="ECO:0000256" key="3">
    <source>
        <dbReference type="SAM" id="SignalP"/>
    </source>
</evidence>
<feature type="compositionally biased region" description="Polar residues" evidence="2">
    <location>
        <begin position="793"/>
        <end position="811"/>
    </location>
</feature>
<gene>
    <name evidence="8" type="ORF">VSS16_27545</name>
</gene>
<feature type="domain" description="Purple acid phosphatase N-terminal" evidence="6">
    <location>
        <begin position="987"/>
        <end position="1079"/>
    </location>
</feature>
<feature type="domain" description="Calcineurin-like phosphoesterase" evidence="4">
    <location>
        <begin position="1121"/>
        <end position="1318"/>
    </location>
</feature>
<dbReference type="Gene3D" id="2.60.40.380">
    <property type="entry name" value="Purple acid phosphatase-like, N-terminal"/>
    <property type="match status" value="1"/>
</dbReference>
<dbReference type="SUPFAM" id="SSF49363">
    <property type="entry name" value="Purple acid phosphatase, N-terminal domain"/>
    <property type="match status" value="1"/>
</dbReference>
<dbReference type="InterPro" id="IPR012939">
    <property type="entry name" value="Glyco_hydro_92"/>
</dbReference>
<dbReference type="InterPro" id="IPR003961">
    <property type="entry name" value="FN3_dom"/>
</dbReference>
<dbReference type="EMBL" id="JAYMRP010000031">
    <property type="protein sequence ID" value="MFB8776450.1"/>
    <property type="molecule type" value="Genomic_DNA"/>
</dbReference>
<organism evidence="8 9">
    <name type="scientific">Streptomyces broussonetiae</name>
    <dbReference type="NCBI Taxonomy" id="2686304"/>
    <lineage>
        <taxon>Bacteria</taxon>
        <taxon>Bacillati</taxon>
        <taxon>Actinomycetota</taxon>
        <taxon>Actinomycetes</taxon>
        <taxon>Kitasatosporales</taxon>
        <taxon>Streptomycetaceae</taxon>
        <taxon>Streptomyces</taxon>
    </lineage>
</organism>
<dbReference type="InterPro" id="IPR005887">
    <property type="entry name" value="GH92_a_mannosidase_put"/>
</dbReference>
<feature type="chain" id="PRO_5046790395" evidence="3">
    <location>
        <begin position="44"/>
        <end position="1440"/>
    </location>
</feature>
<keyword evidence="8" id="KW-0378">Hydrolase</keyword>